<name>A0AAP0BRF7_9ASPA</name>
<keyword evidence="2" id="KW-1185">Reference proteome</keyword>
<accession>A0AAP0BRF7</accession>
<dbReference type="InterPro" id="IPR021109">
    <property type="entry name" value="Peptidase_aspartic_dom_sf"/>
</dbReference>
<evidence type="ECO:0000313" key="1">
    <source>
        <dbReference type="EMBL" id="KAK8946526.1"/>
    </source>
</evidence>
<dbReference type="Proteomes" id="UP001418222">
    <property type="component" value="Unassembled WGS sequence"/>
</dbReference>
<evidence type="ECO:0000313" key="2">
    <source>
        <dbReference type="Proteomes" id="UP001418222"/>
    </source>
</evidence>
<organism evidence="1 2">
    <name type="scientific">Platanthera zijinensis</name>
    <dbReference type="NCBI Taxonomy" id="2320716"/>
    <lineage>
        <taxon>Eukaryota</taxon>
        <taxon>Viridiplantae</taxon>
        <taxon>Streptophyta</taxon>
        <taxon>Embryophyta</taxon>
        <taxon>Tracheophyta</taxon>
        <taxon>Spermatophyta</taxon>
        <taxon>Magnoliopsida</taxon>
        <taxon>Liliopsida</taxon>
        <taxon>Asparagales</taxon>
        <taxon>Orchidaceae</taxon>
        <taxon>Orchidoideae</taxon>
        <taxon>Orchideae</taxon>
        <taxon>Orchidinae</taxon>
        <taxon>Platanthera</taxon>
    </lineage>
</organism>
<sequence length="197" mass="21738">MCADRSCVLEVKIGSREFKVEILVLPIKEFDIIFGMDWLSEQRACIDCTSKEVTLGQNTEQETKFIGMQGMSGMLLSALQVVKAVRKGAELFFTLIDAVTPKASVSEVPIVSDYADVFPKDLPGLPPQREIDFAIELVPGCETCGPFAVSGSAKRNGRTESSVARIVGAGIHTPKYVTLERACSFCKKERRWFATMY</sequence>
<proteinExistence type="predicted"/>
<dbReference type="InterPro" id="IPR032567">
    <property type="entry name" value="RTL1-rel"/>
</dbReference>
<protein>
    <submittedName>
        <fullName evidence="1">Uncharacterized protein</fullName>
    </submittedName>
</protein>
<dbReference type="AlphaFoldDB" id="A0AAP0BRF7"/>
<comment type="caution">
    <text evidence="1">The sequence shown here is derived from an EMBL/GenBank/DDBJ whole genome shotgun (WGS) entry which is preliminary data.</text>
</comment>
<dbReference type="PANTHER" id="PTHR15503:SF45">
    <property type="entry name" value="RNA-DIRECTED DNA POLYMERASE HOMOLOG"/>
    <property type="match status" value="1"/>
</dbReference>
<gene>
    <name evidence="1" type="ORF">KSP39_PZI007470</name>
</gene>
<reference evidence="1 2" key="1">
    <citation type="journal article" date="2022" name="Nat. Plants">
        <title>Genomes of leafy and leafless Platanthera orchids illuminate the evolution of mycoheterotrophy.</title>
        <authorList>
            <person name="Li M.H."/>
            <person name="Liu K.W."/>
            <person name="Li Z."/>
            <person name="Lu H.C."/>
            <person name="Ye Q.L."/>
            <person name="Zhang D."/>
            <person name="Wang J.Y."/>
            <person name="Li Y.F."/>
            <person name="Zhong Z.M."/>
            <person name="Liu X."/>
            <person name="Yu X."/>
            <person name="Liu D.K."/>
            <person name="Tu X.D."/>
            <person name="Liu B."/>
            <person name="Hao Y."/>
            <person name="Liao X.Y."/>
            <person name="Jiang Y.T."/>
            <person name="Sun W.H."/>
            <person name="Chen J."/>
            <person name="Chen Y.Q."/>
            <person name="Ai Y."/>
            <person name="Zhai J.W."/>
            <person name="Wu S.S."/>
            <person name="Zhou Z."/>
            <person name="Hsiao Y.Y."/>
            <person name="Wu W.L."/>
            <person name="Chen Y.Y."/>
            <person name="Lin Y.F."/>
            <person name="Hsu J.L."/>
            <person name="Li C.Y."/>
            <person name="Wang Z.W."/>
            <person name="Zhao X."/>
            <person name="Zhong W.Y."/>
            <person name="Ma X.K."/>
            <person name="Ma L."/>
            <person name="Huang J."/>
            <person name="Chen G.Z."/>
            <person name="Huang M.Z."/>
            <person name="Huang L."/>
            <person name="Peng D.H."/>
            <person name="Luo Y.B."/>
            <person name="Zou S.Q."/>
            <person name="Chen S.P."/>
            <person name="Lan S."/>
            <person name="Tsai W.C."/>
            <person name="Van de Peer Y."/>
            <person name="Liu Z.J."/>
        </authorList>
    </citation>
    <scope>NUCLEOTIDE SEQUENCE [LARGE SCALE GENOMIC DNA]</scope>
    <source>
        <strain evidence="1">Lor287</strain>
    </source>
</reference>
<dbReference type="EMBL" id="JBBWWQ010000005">
    <property type="protein sequence ID" value="KAK8946526.1"/>
    <property type="molecule type" value="Genomic_DNA"/>
</dbReference>
<dbReference type="PANTHER" id="PTHR15503">
    <property type="entry name" value="LDOC1 RELATED"/>
    <property type="match status" value="1"/>
</dbReference>
<dbReference type="Gene3D" id="2.40.70.10">
    <property type="entry name" value="Acid Proteases"/>
    <property type="match status" value="1"/>
</dbReference>
<dbReference type="Pfam" id="PF08284">
    <property type="entry name" value="RVP_2"/>
    <property type="match status" value="1"/>
</dbReference>